<organism evidence="9 10">
    <name type="scientific">Neomicrococcus lactis</name>
    <dbReference type="NCBI Taxonomy" id="732241"/>
    <lineage>
        <taxon>Bacteria</taxon>
        <taxon>Bacillati</taxon>
        <taxon>Actinomycetota</taxon>
        <taxon>Actinomycetes</taxon>
        <taxon>Micrococcales</taxon>
        <taxon>Micrococcaceae</taxon>
        <taxon>Neomicrococcus</taxon>
    </lineage>
</organism>
<feature type="transmembrane region" description="Helical" evidence="7">
    <location>
        <begin position="35"/>
        <end position="53"/>
    </location>
</feature>
<feature type="transmembrane region" description="Helical" evidence="7">
    <location>
        <begin position="544"/>
        <end position="565"/>
    </location>
</feature>
<dbReference type="RefSeq" id="WP_183640834.1">
    <property type="nucleotide sequence ID" value="NZ_JACHBL010000001.1"/>
</dbReference>
<feature type="transmembrane region" description="Helical" evidence="7">
    <location>
        <begin position="420"/>
        <end position="441"/>
    </location>
</feature>
<dbReference type="SUPFAM" id="SSF56281">
    <property type="entry name" value="Metallo-hydrolase/oxidoreductase"/>
    <property type="match status" value="1"/>
</dbReference>
<dbReference type="NCBIfam" id="TIGR00360">
    <property type="entry name" value="ComEC_N-term"/>
    <property type="match status" value="1"/>
</dbReference>
<dbReference type="Proteomes" id="UP000523863">
    <property type="component" value="Unassembled WGS sequence"/>
</dbReference>
<name>A0A7W8YA08_9MICC</name>
<dbReference type="GO" id="GO:0005886">
    <property type="term" value="C:plasma membrane"/>
    <property type="evidence" value="ECO:0007669"/>
    <property type="project" value="UniProtKB-SubCell"/>
</dbReference>
<keyword evidence="5 7" id="KW-0472">Membrane</keyword>
<keyword evidence="2" id="KW-1003">Cell membrane</keyword>
<dbReference type="InterPro" id="IPR052159">
    <property type="entry name" value="Competence_DNA_uptake"/>
</dbReference>
<feature type="transmembrane region" description="Helical" evidence="7">
    <location>
        <begin position="448"/>
        <end position="471"/>
    </location>
</feature>
<reference evidence="9 10" key="1">
    <citation type="submission" date="2020-08" db="EMBL/GenBank/DDBJ databases">
        <title>Sequencing the genomes of 1000 actinobacteria strains.</title>
        <authorList>
            <person name="Klenk H.-P."/>
        </authorList>
    </citation>
    <scope>NUCLEOTIDE SEQUENCE [LARGE SCALE GENOMIC DNA]</scope>
    <source>
        <strain evidence="9 10">DSM 23694</strain>
    </source>
</reference>
<evidence type="ECO:0000256" key="4">
    <source>
        <dbReference type="ARBA" id="ARBA00022989"/>
    </source>
</evidence>
<feature type="compositionally biased region" description="Low complexity" evidence="6">
    <location>
        <begin position="155"/>
        <end position="166"/>
    </location>
</feature>
<dbReference type="Pfam" id="PF00753">
    <property type="entry name" value="Lactamase_B"/>
    <property type="match status" value="1"/>
</dbReference>
<evidence type="ECO:0000256" key="5">
    <source>
        <dbReference type="ARBA" id="ARBA00023136"/>
    </source>
</evidence>
<evidence type="ECO:0000313" key="10">
    <source>
        <dbReference type="Proteomes" id="UP000523863"/>
    </source>
</evidence>
<keyword evidence="3 7" id="KW-0812">Transmembrane</keyword>
<sequence>MKEKLPKLELRTAWLAIGSWITALILLPSSLEVTIAVFIGGALSSALSIWVLTRGVGLVSWFAPLWSPMALAVAGATVIAGVICLHQQDARNSPLTGLIQNSTVARLEIELLDAPRATTMNTPGGRESTGLVKELSGNDSSTLSGDPHHDSSSPARAGEGAHAGEGTRAGEEARTGKAMSPGTQKKPNAWLANVRVQRFSQEGRWFSAHQSGTILLSGASIRNLDAQDLKVGDRFEVLAKLSAAEPGSRSAMWIRPQTEPEALGRNEPSSFQTWVEGIRSTFGTSSQQLPGDAPALLPGMVMGDRSGQSDELEQAMKDAGLAHLTAVSGANCSLILGFIALLLRSMSLPRWVVVLGCMLGLLAFVFIVYPEPSVVRAAVMGSIAALAVFAGRSQQALAALSVSVTVLLMIDPLYANEPAFQLSVCATAGIVIIGRPLAALMARFLPDWLAQALAVALAAQIACLPVLTLLAPQFSTWSTVANIVVSPLIPFITVLGTLALLLGALSPALPLPLIWVSGILSSIVGAIGRWFAGLPFAVLEWPEGTPGALVACTITALLAVGLWSVHRPMLRALLITGSAAVLLAALVPLSKLVPVSVGEWSIAMCDVGQGDGFVIRTGLQEGIVIDSGPDPALMDQCLKQLDITTVSVLFITHLHADHAGGISGVMHGRTVERIYYSTAEPLGLASNEKPGTTVIEQIHARSQGGIANVSWTVISPESPASTENDASLVIQFSIRGWQLLATGDIEADAVQSIIRSQPDGTLKTNILKISHHGARNGGTAILEAAHPGLALISVGADNTYGHPAPNILEKLEQLGIPAVRTDLQGLVLLTINDEQSLNYRSVPTRTRIE</sequence>
<protein>
    <submittedName>
        <fullName evidence="9">Competence protein ComEC</fullName>
    </submittedName>
</protein>
<dbReference type="InterPro" id="IPR035681">
    <property type="entry name" value="ComA-like_MBL"/>
</dbReference>
<keyword evidence="10" id="KW-1185">Reference proteome</keyword>
<dbReference type="SMART" id="SM00849">
    <property type="entry name" value="Lactamase_B"/>
    <property type="match status" value="1"/>
</dbReference>
<dbReference type="CDD" id="cd07731">
    <property type="entry name" value="ComA-like_MBL-fold"/>
    <property type="match status" value="1"/>
</dbReference>
<comment type="caution">
    <text evidence="9">The sequence shown here is derived from an EMBL/GenBank/DDBJ whole genome shotgun (WGS) entry which is preliminary data.</text>
</comment>
<dbReference type="Gene3D" id="3.60.15.10">
    <property type="entry name" value="Ribonuclease Z/Hydroxyacylglutathione hydrolase-like"/>
    <property type="match status" value="1"/>
</dbReference>
<feature type="transmembrane region" description="Helical" evidence="7">
    <location>
        <begin position="350"/>
        <end position="368"/>
    </location>
</feature>
<comment type="subcellular location">
    <subcellularLocation>
        <location evidence="1">Cell membrane</location>
        <topology evidence="1">Multi-pass membrane protein</topology>
    </subcellularLocation>
</comment>
<accession>A0A7W8YA08</accession>
<dbReference type="InterPro" id="IPR036866">
    <property type="entry name" value="RibonucZ/Hydroxyglut_hydro"/>
</dbReference>
<feature type="transmembrane region" description="Helical" evidence="7">
    <location>
        <begin position="12"/>
        <end position="29"/>
    </location>
</feature>
<evidence type="ECO:0000256" key="6">
    <source>
        <dbReference type="SAM" id="MobiDB-lite"/>
    </source>
</evidence>
<feature type="transmembrane region" description="Helical" evidence="7">
    <location>
        <begin position="483"/>
        <end position="505"/>
    </location>
</feature>
<evidence type="ECO:0000256" key="1">
    <source>
        <dbReference type="ARBA" id="ARBA00004651"/>
    </source>
</evidence>
<feature type="domain" description="Metallo-beta-lactamase" evidence="8">
    <location>
        <begin position="609"/>
        <end position="786"/>
    </location>
</feature>
<dbReference type="EMBL" id="JACHBL010000001">
    <property type="protein sequence ID" value="MBB5597704.1"/>
    <property type="molecule type" value="Genomic_DNA"/>
</dbReference>
<feature type="transmembrane region" description="Helical" evidence="7">
    <location>
        <begin position="321"/>
        <end position="343"/>
    </location>
</feature>
<feature type="transmembrane region" description="Helical" evidence="7">
    <location>
        <begin position="397"/>
        <end position="414"/>
    </location>
</feature>
<dbReference type="PANTHER" id="PTHR30619:SF1">
    <property type="entry name" value="RECOMBINATION PROTEIN 2"/>
    <property type="match status" value="1"/>
</dbReference>
<evidence type="ECO:0000256" key="3">
    <source>
        <dbReference type="ARBA" id="ARBA00022692"/>
    </source>
</evidence>
<dbReference type="AlphaFoldDB" id="A0A7W8YA08"/>
<evidence type="ECO:0000259" key="8">
    <source>
        <dbReference type="SMART" id="SM00849"/>
    </source>
</evidence>
<dbReference type="InterPro" id="IPR004477">
    <property type="entry name" value="ComEC_N"/>
</dbReference>
<feature type="transmembrane region" description="Helical" evidence="7">
    <location>
        <begin position="374"/>
        <end position="390"/>
    </location>
</feature>
<feature type="transmembrane region" description="Helical" evidence="7">
    <location>
        <begin position="572"/>
        <end position="589"/>
    </location>
</feature>
<keyword evidence="4 7" id="KW-1133">Transmembrane helix</keyword>
<dbReference type="PANTHER" id="PTHR30619">
    <property type="entry name" value="DNA INTERNALIZATION/COMPETENCE PROTEIN COMEC/REC2"/>
    <property type="match status" value="1"/>
</dbReference>
<dbReference type="Pfam" id="PF03772">
    <property type="entry name" value="Competence"/>
    <property type="match status" value="1"/>
</dbReference>
<proteinExistence type="predicted"/>
<evidence type="ECO:0000313" key="9">
    <source>
        <dbReference type="EMBL" id="MBB5597704.1"/>
    </source>
</evidence>
<feature type="transmembrane region" description="Helical" evidence="7">
    <location>
        <begin position="512"/>
        <end position="532"/>
    </location>
</feature>
<evidence type="ECO:0000256" key="2">
    <source>
        <dbReference type="ARBA" id="ARBA00022475"/>
    </source>
</evidence>
<evidence type="ECO:0000256" key="7">
    <source>
        <dbReference type="SAM" id="Phobius"/>
    </source>
</evidence>
<gene>
    <name evidence="9" type="ORF">BKA12_000784</name>
</gene>
<feature type="region of interest" description="Disordered" evidence="6">
    <location>
        <begin position="116"/>
        <end position="186"/>
    </location>
</feature>
<feature type="transmembrane region" description="Helical" evidence="7">
    <location>
        <begin position="65"/>
        <end position="83"/>
    </location>
</feature>
<dbReference type="InterPro" id="IPR001279">
    <property type="entry name" value="Metallo-B-lactamas"/>
</dbReference>